<organism evidence="2 3">
    <name type="scientific">Saccharopolyspora griseoalba</name>
    <dbReference type="NCBI Taxonomy" id="1431848"/>
    <lineage>
        <taxon>Bacteria</taxon>
        <taxon>Bacillati</taxon>
        <taxon>Actinomycetota</taxon>
        <taxon>Actinomycetes</taxon>
        <taxon>Pseudonocardiales</taxon>
        <taxon>Pseudonocardiaceae</taxon>
        <taxon>Saccharopolyspora</taxon>
    </lineage>
</organism>
<protein>
    <submittedName>
        <fullName evidence="2">WXG100 family type VII secretion target</fullName>
    </submittedName>
</protein>
<gene>
    <name evidence="2" type="ORF">ACFQRI_15795</name>
</gene>
<dbReference type="EMBL" id="JBHTCJ010000007">
    <property type="protein sequence ID" value="MFC7342866.1"/>
    <property type="molecule type" value="Genomic_DNA"/>
</dbReference>
<accession>A0ABW2LMM2</accession>
<evidence type="ECO:0000313" key="3">
    <source>
        <dbReference type="Proteomes" id="UP001596504"/>
    </source>
</evidence>
<sequence length="357" mass="37223">MTSESDLLVTADESVAAAENNNTANPASGGGAAESFFTLQQSFENKDWDTFGLNALGAGVDVIGLAADPLGTLISWGFGWAIENISFLREPFDALMGNPDAISGMASTWSNIGQELQKTGDDYAKAARGTTGWEGQAADSYRTLSNDITEKIAALSAAGKSMESAVQGAGAVVSAVRGIVRDIITGAISEIISCLLKWGIATVCTAGVAAGGAIADVIRIALKWADKISEWMKKLGNVLHSLWSKLDELGSAATAMRQGIDRFFRNLGETPGLNPNQEKVTWSNVSKAADAKIAAAPDSVAPPNPFKPAFKGDLAEPGYSPVTAGWDDKGVSKFGFEAAKETAKLDDGSEQKPNGNA</sequence>
<evidence type="ECO:0000313" key="2">
    <source>
        <dbReference type="EMBL" id="MFC7342866.1"/>
    </source>
</evidence>
<dbReference type="Pfam" id="PF25547">
    <property type="entry name" value="WXG100_2"/>
    <property type="match status" value="1"/>
</dbReference>
<evidence type="ECO:0000259" key="1">
    <source>
        <dbReference type="Pfam" id="PF25547"/>
    </source>
</evidence>
<comment type="caution">
    <text evidence="2">The sequence shown here is derived from an EMBL/GenBank/DDBJ whole genome shotgun (WGS) entry which is preliminary data.</text>
</comment>
<reference evidence="3" key="1">
    <citation type="journal article" date="2019" name="Int. J. Syst. Evol. Microbiol.">
        <title>The Global Catalogue of Microorganisms (GCM) 10K type strain sequencing project: providing services to taxonomists for standard genome sequencing and annotation.</title>
        <authorList>
            <consortium name="The Broad Institute Genomics Platform"/>
            <consortium name="The Broad Institute Genome Sequencing Center for Infectious Disease"/>
            <person name="Wu L."/>
            <person name="Ma J."/>
        </authorList>
    </citation>
    <scope>NUCLEOTIDE SEQUENCE [LARGE SCALE GENOMIC DNA]</scope>
    <source>
        <strain evidence="3">WLHS5</strain>
    </source>
</reference>
<dbReference type="RefSeq" id="WP_380669173.1">
    <property type="nucleotide sequence ID" value="NZ_JBHTCJ010000007.1"/>
</dbReference>
<name>A0ABW2LMM2_9PSEU</name>
<dbReference type="Proteomes" id="UP001596504">
    <property type="component" value="Unassembled WGS sequence"/>
</dbReference>
<dbReference type="InterPro" id="IPR057746">
    <property type="entry name" value="CpnT-like_N"/>
</dbReference>
<proteinExistence type="predicted"/>
<dbReference type="SUPFAM" id="SSF140453">
    <property type="entry name" value="EsxAB dimer-like"/>
    <property type="match status" value="1"/>
</dbReference>
<keyword evidence="3" id="KW-1185">Reference proteome</keyword>
<dbReference type="InterPro" id="IPR036689">
    <property type="entry name" value="ESAT-6-like_sf"/>
</dbReference>
<feature type="domain" description="Outer membrane channel protein CpnT-like N-terminal" evidence="1">
    <location>
        <begin position="97"/>
        <end position="215"/>
    </location>
</feature>
<dbReference type="Gene3D" id="1.10.287.1060">
    <property type="entry name" value="ESAT-6-like"/>
    <property type="match status" value="1"/>
</dbReference>